<feature type="non-terminal residue" evidence="2">
    <location>
        <position position="232"/>
    </location>
</feature>
<accession>A0A9N9NK48</accession>
<evidence type="ECO:0000256" key="1">
    <source>
        <dbReference type="SAM" id="Coils"/>
    </source>
</evidence>
<sequence length="232" mass="26873">DDSIFRDFAKSTEDIVSKINEADLPDPAFKNTGVIIATKLRKFGESVMEAGNDLQIMYRKGSYVFETFKIEIKTMMDRLDIQEPNKGEFFKERINKMILVIQDFSNKVKKAKDSILDAENNRDGLEKELISGIREAEKFMEATGYWKPDSVDLRKAEDGLATVNNILLHLRGAAYRLDEIIKNLRRYENSLFDVNAELGSIFIITKLDFNYLLNSIDVLHRYHRQFMAKENN</sequence>
<reference evidence="2" key="1">
    <citation type="submission" date="2021-06" db="EMBL/GenBank/DDBJ databases">
        <authorList>
            <person name="Kallberg Y."/>
            <person name="Tangrot J."/>
            <person name="Rosling A."/>
        </authorList>
    </citation>
    <scope>NUCLEOTIDE SEQUENCE</scope>
    <source>
        <strain evidence="2">IN212</strain>
    </source>
</reference>
<dbReference type="AlphaFoldDB" id="A0A9N9NK48"/>
<feature type="coiled-coil region" evidence="1">
    <location>
        <begin position="101"/>
        <end position="128"/>
    </location>
</feature>
<name>A0A9N9NK48_9GLOM</name>
<proteinExistence type="predicted"/>
<protein>
    <submittedName>
        <fullName evidence="2">14414_t:CDS:1</fullName>
    </submittedName>
</protein>
<keyword evidence="1" id="KW-0175">Coiled coil</keyword>
<comment type="caution">
    <text evidence="2">The sequence shown here is derived from an EMBL/GenBank/DDBJ whole genome shotgun (WGS) entry which is preliminary data.</text>
</comment>
<organism evidence="2 3">
    <name type="scientific">Racocetra fulgida</name>
    <dbReference type="NCBI Taxonomy" id="60492"/>
    <lineage>
        <taxon>Eukaryota</taxon>
        <taxon>Fungi</taxon>
        <taxon>Fungi incertae sedis</taxon>
        <taxon>Mucoromycota</taxon>
        <taxon>Glomeromycotina</taxon>
        <taxon>Glomeromycetes</taxon>
        <taxon>Diversisporales</taxon>
        <taxon>Gigasporaceae</taxon>
        <taxon>Racocetra</taxon>
    </lineage>
</organism>
<dbReference type="Proteomes" id="UP000789396">
    <property type="component" value="Unassembled WGS sequence"/>
</dbReference>
<evidence type="ECO:0000313" key="2">
    <source>
        <dbReference type="EMBL" id="CAG8745335.1"/>
    </source>
</evidence>
<keyword evidence="3" id="KW-1185">Reference proteome</keyword>
<gene>
    <name evidence="2" type="ORF">RFULGI_LOCUS13182</name>
</gene>
<dbReference type="OrthoDB" id="2402927at2759"/>
<dbReference type="EMBL" id="CAJVPZ010033828">
    <property type="protein sequence ID" value="CAG8745335.1"/>
    <property type="molecule type" value="Genomic_DNA"/>
</dbReference>
<evidence type="ECO:0000313" key="3">
    <source>
        <dbReference type="Proteomes" id="UP000789396"/>
    </source>
</evidence>